<evidence type="ECO:0000313" key="12">
    <source>
        <dbReference type="EMBL" id="NEY20166.1"/>
    </source>
</evidence>
<dbReference type="SUPFAM" id="SSF52016">
    <property type="entry name" value="LeuD/IlvD-like"/>
    <property type="match status" value="1"/>
</dbReference>
<keyword evidence="13" id="KW-1185">Reference proteome</keyword>
<keyword evidence="6 10" id="KW-0432">Leucine biosynthesis</keyword>
<dbReference type="CDD" id="cd01577">
    <property type="entry name" value="IPMI_Swivel"/>
    <property type="match status" value="1"/>
</dbReference>
<dbReference type="AlphaFoldDB" id="A0A6M0P618"/>
<dbReference type="EMBL" id="JAAIWK010000013">
    <property type="protein sequence ID" value="NEY20166.1"/>
    <property type="molecule type" value="Genomic_DNA"/>
</dbReference>
<dbReference type="Gene3D" id="3.20.19.10">
    <property type="entry name" value="Aconitase, domain 4"/>
    <property type="match status" value="1"/>
</dbReference>
<dbReference type="GO" id="GO:0009098">
    <property type="term" value="P:L-leucine biosynthetic process"/>
    <property type="evidence" value="ECO:0007669"/>
    <property type="project" value="UniProtKB-UniRule"/>
</dbReference>
<dbReference type="NCBIfam" id="TIGR00171">
    <property type="entry name" value="leuD"/>
    <property type="match status" value="1"/>
</dbReference>
<comment type="caution">
    <text evidence="12">The sequence shown here is derived from an EMBL/GenBank/DDBJ whole genome shotgun (WGS) entry which is preliminary data.</text>
</comment>
<protein>
    <recommendedName>
        <fullName evidence="10">3-isopropylmalate dehydratase small subunit</fullName>
        <ecNumber evidence="10">4.2.1.33</ecNumber>
    </recommendedName>
    <alternativeName>
        <fullName evidence="10">Alpha-IPM isomerase</fullName>
        <shortName evidence="10">IPMI</shortName>
    </alternativeName>
    <alternativeName>
        <fullName evidence="10">Isopropylmalate isomerase</fullName>
    </alternativeName>
</protein>
<name>A0A6M0P618_9BACI</name>
<dbReference type="EC" id="4.2.1.33" evidence="10"/>
<dbReference type="GO" id="GO:0003861">
    <property type="term" value="F:3-isopropylmalate dehydratase activity"/>
    <property type="evidence" value="ECO:0007669"/>
    <property type="project" value="UniProtKB-UniRule"/>
</dbReference>
<dbReference type="InterPro" id="IPR015928">
    <property type="entry name" value="Aconitase/3IPM_dehydase_swvl"/>
</dbReference>
<dbReference type="HAMAP" id="MF_01031">
    <property type="entry name" value="LeuD_type1"/>
    <property type="match status" value="1"/>
</dbReference>
<dbReference type="UniPathway" id="UPA00048">
    <property type="reaction ID" value="UER00071"/>
</dbReference>
<dbReference type="Pfam" id="PF00694">
    <property type="entry name" value="Aconitase_C"/>
    <property type="match status" value="1"/>
</dbReference>
<evidence type="ECO:0000256" key="3">
    <source>
        <dbReference type="ARBA" id="ARBA00004729"/>
    </source>
</evidence>
<dbReference type="RefSeq" id="WP_163173778.1">
    <property type="nucleotide sequence ID" value="NZ_JAAIWK010000013.1"/>
</dbReference>
<reference evidence="12 13" key="2">
    <citation type="submission" date="2020-03" db="EMBL/GenBank/DDBJ databases">
        <title>Bacillus aquiflavi sp. nov., isolated from yellow water of strong flavor Chinese baijiu in Yibin region of China.</title>
        <authorList>
            <person name="Xie J."/>
        </authorList>
    </citation>
    <scope>NUCLEOTIDE SEQUENCE [LARGE SCALE GENOMIC DNA]</scope>
    <source>
        <strain evidence="12 13">Gsoil 114</strain>
    </source>
</reference>
<comment type="function">
    <text evidence="2 10">Catalyzes the isomerization between 2-isopropylmalate and 3-isopropylmalate, via the formation of 2-isopropylmaleate.</text>
</comment>
<evidence type="ECO:0000256" key="4">
    <source>
        <dbReference type="ARBA" id="ARBA00009845"/>
    </source>
</evidence>
<proteinExistence type="inferred from homology"/>
<evidence type="ECO:0000256" key="9">
    <source>
        <dbReference type="ARBA" id="ARBA00023304"/>
    </source>
</evidence>
<dbReference type="InterPro" id="IPR033940">
    <property type="entry name" value="IPMI_Swivel"/>
</dbReference>
<dbReference type="NCBIfam" id="NF002458">
    <property type="entry name" value="PRK01641.1"/>
    <property type="match status" value="1"/>
</dbReference>
<keyword evidence="7 10" id="KW-0028">Amino-acid biosynthesis</keyword>
<keyword evidence="8 10" id="KW-0456">Lyase</keyword>
<evidence type="ECO:0000256" key="7">
    <source>
        <dbReference type="ARBA" id="ARBA00022605"/>
    </source>
</evidence>
<evidence type="ECO:0000256" key="5">
    <source>
        <dbReference type="ARBA" id="ARBA00011271"/>
    </source>
</evidence>
<keyword evidence="9 10" id="KW-0100">Branched-chain amino acid biosynthesis</keyword>
<dbReference type="Proteomes" id="UP000476934">
    <property type="component" value="Unassembled WGS sequence"/>
</dbReference>
<organism evidence="12 13">
    <name type="scientific">Heyndrickxia ginsengihumi</name>
    <dbReference type="NCBI Taxonomy" id="363870"/>
    <lineage>
        <taxon>Bacteria</taxon>
        <taxon>Bacillati</taxon>
        <taxon>Bacillota</taxon>
        <taxon>Bacilli</taxon>
        <taxon>Bacillales</taxon>
        <taxon>Bacillaceae</taxon>
        <taxon>Heyndrickxia</taxon>
    </lineage>
</organism>
<dbReference type="PANTHER" id="PTHR43345:SF5">
    <property type="entry name" value="3-ISOPROPYLMALATE DEHYDRATASE SMALL SUBUNIT"/>
    <property type="match status" value="1"/>
</dbReference>
<dbReference type="GO" id="GO:0009316">
    <property type="term" value="C:3-isopropylmalate dehydratase complex"/>
    <property type="evidence" value="ECO:0007669"/>
    <property type="project" value="InterPro"/>
</dbReference>
<evidence type="ECO:0000256" key="8">
    <source>
        <dbReference type="ARBA" id="ARBA00023239"/>
    </source>
</evidence>
<dbReference type="InterPro" id="IPR050075">
    <property type="entry name" value="LeuD"/>
</dbReference>
<evidence type="ECO:0000313" key="13">
    <source>
        <dbReference type="Proteomes" id="UP000476934"/>
    </source>
</evidence>
<dbReference type="PANTHER" id="PTHR43345">
    <property type="entry name" value="3-ISOPROPYLMALATE DEHYDRATASE SMALL SUBUNIT 2-RELATED-RELATED"/>
    <property type="match status" value="1"/>
</dbReference>
<gene>
    <name evidence="10 12" type="primary">leuD</name>
    <name evidence="12" type="ORF">G4D61_09360</name>
</gene>
<comment type="pathway">
    <text evidence="3 10">Amino-acid biosynthesis; L-leucine biosynthesis; L-leucine from 3-methyl-2-oxobutanoate: step 2/4.</text>
</comment>
<comment type="subunit">
    <text evidence="5 10">Heterodimer of LeuC and LeuD.</text>
</comment>
<evidence type="ECO:0000256" key="2">
    <source>
        <dbReference type="ARBA" id="ARBA00002695"/>
    </source>
</evidence>
<comment type="catalytic activity">
    <reaction evidence="1 10">
        <text>(2R,3S)-3-isopropylmalate = (2S)-2-isopropylmalate</text>
        <dbReference type="Rhea" id="RHEA:32287"/>
        <dbReference type="ChEBI" id="CHEBI:1178"/>
        <dbReference type="ChEBI" id="CHEBI:35121"/>
        <dbReference type="EC" id="4.2.1.33"/>
    </reaction>
</comment>
<dbReference type="FunFam" id="3.20.19.10:FF:000003">
    <property type="entry name" value="3-isopropylmalate dehydratase small subunit"/>
    <property type="match status" value="1"/>
</dbReference>
<accession>A0A6M0P618</accession>
<evidence type="ECO:0000256" key="1">
    <source>
        <dbReference type="ARBA" id="ARBA00000491"/>
    </source>
</evidence>
<sequence>MEAFKKHTGLVFPLNRTNVDTDQIIPKQFLKRIERKGFGECLFYNWRFDENGVKKDDFELNHPKYEGTSILVAGDNFGCGSSREHAPWALLDYGFKVIIAPSFADIFFNNCLKNGILAIVLPEKEVYSLIEEASKHSLYLTVDLENEVIFSEQFRIEFQVDPYQKNMLLEGLDEIGLTLMHEEKIAEYEKTTTLGV</sequence>
<evidence type="ECO:0000256" key="10">
    <source>
        <dbReference type="HAMAP-Rule" id="MF_01031"/>
    </source>
</evidence>
<reference evidence="12 13" key="1">
    <citation type="submission" date="2020-02" db="EMBL/GenBank/DDBJ databases">
        <authorList>
            <person name="Feng H."/>
        </authorList>
    </citation>
    <scope>NUCLEOTIDE SEQUENCE [LARGE SCALE GENOMIC DNA]</scope>
    <source>
        <strain evidence="12 13">Gsoil 114</strain>
    </source>
</reference>
<dbReference type="InterPro" id="IPR000573">
    <property type="entry name" value="AconitaseA/IPMdHydase_ssu_swvl"/>
</dbReference>
<comment type="similarity">
    <text evidence="4 10">Belongs to the LeuD family. LeuD type 1 subfamily.</text>
</comment>
<feature type="domain" description="Aconitase A/isopropylmalate dehydratase small subunit swivel" evidence="11">
    <location>
        <begin position="1"/>
        <end position="123"/>
    </location>
</feature>
<dbReference type="InterPro" id="IPR004431">
    <property type="entry name" value="3-IsopropMal_deHydase_ssu"/>
</dbReference>
<evidence type="ECO:0000256" key="6">
    <source>
        <dbReference type="ARBA" id="ARBA00022430"/>
    </source>
</evidence>
<evidence type="ECO:0000259" key="11">
    <source>
        <dbReference type="Pfam" id="PF00694"/>
    </source>
</evidence>